<evidence type="ECO:0000313" key="1">
    <source>
        <dbReference type="EMBL" id="KAJ1364962.1"/>
    </source>
</evidence>
<accession>A0AAD5QX58</accession>
<dbReference type="EMBL" id="JAHQIW010005116">
    <property type="protein sequence ID" value="KAJ1364962.1"/>
    <property type="molecule type" value="Genomic_DNA"/>
</dbReference>
<gene>
    <name evidence="1" type="ORF">KIN20_025161</name>
</gene>
<proteinExistence type="predicted"/>
<name>A0AAD5QX58_PARTN</name>
<comment type="caution">
    <text evidence="1">The sequence shown here is derived from an EMBL/GenBank/DDBJ whole genome shotgun (WGS) entry which is preliminary data.</text>
</comment>
<dbReference type="AlphaFoldDB" id="A0AAD5QX58"/>
<evidence type="ECO:0000313" key="2">
    <source>
        <dbReference type="Proteomes" id="UP001196413"/>
    </source>
</evidence>
<keyword evidence="2" id="KW-1185">Reference proteome</keyword>
<sequence>MDDYLKYLVDHVAPQPTAGIFSERPANLDRIQKWLRNIVAYVDMEMLTKRKCLQHKFDISHPTLMHTISQQKPWEGVETIGRHCAIYNLTRENLLYLGLRAIGAVYFTNSGHPSD</sequence>
<dbReference type="Proteomes" id="UP001196413">
    <property type="component" value="Unassembled WGS sequence"/>
</dbReference>
<protein>
    <submittedName>
        <fullName evidence="1">Uncharacterized protein</fullName>
    </submittedName>
</protein>
<organism evidence="1 2">
    <name type="scientific">Parelaphostrongylus tenuis</name>
    <name type="common">Meningeal worm</name>
    <dbReference type="NCBI Taxonomy" id="148309"/>
    <lineage>
        <taxon>Eukaryota</taxon>
        <taxon>Metazoa</taxon>
        <taxon>Ecdysozoa</taxon>
        <taxon>Nematoda</taxon>
        <taxon>Chromadorea</taxon>
        <taxon>Rhabditida</taxon>
        <taxon>Rhabditina</taxon>
        <taxon>Rhabditomorpha</taxon>
        <taxon>Strongyloidea</taxon>
        <taxon>Metastrongylidae</taxon>
        <taxon>Parelaphostrongylus</taxon>
    </lineage>
</organism>
<reference evidence="1" key="1">
    <citation type="submission" date="2021-06" db="EMBL/GenBank/DDBJ databases">
        <title>Parelaphostrongylus tenuis whole genome reference sequence.</title>
        <authorList>
            <person name="Garwood T.J."/>
            <person name="Larsen P.A."/>
            <person name="Fountain-Jones N.M."/>
            <person name="Garbe J.R."/>
            <person name="Macchietto M.G."/>
            <person name="Kania S.A."/>
            <person name="Gerhold R.W."/>
            <person name="Richards J.E."/>
            <person name="Wolf T.M."/>
        </authorList>
    </citation>
    <scope>NUCLEOTIDE SEQUENCE</scope>
    <source>
        <strain evidence="1">MNPRO001-30</strain>
        <tissue evidence="1">Meninges</tissue>
    </source>
</reference>